<dbReference type="Proteomes" id="UP001604277">
    <property type="component" value="Unassembled WGS sequence"/>
</dbReference>
<comment type="caution">
    <text evidence="9">The sequence shown here is derived from an EMBL/GenBank/DDBJ whole genome shotgun (WGS) entry which is preliminary data.</text>
</comment>
<evidence type="ECO:0000256" key="6">
    <source>
        <dbReference type="ARBA" id="ARBA00023170"/>
    </source>
</evidence>
<gene>
    <name evidence="9" type="ORF">Fot_21630</name>
</gene>
<keyword evidence="4" id="KW-0677">Repeat</keyword>
<dbReference type="EMBL" id="JBFOLJ010000006">
    <property type="protein sequence ID" value="KAL2529029.1"/>
    <property type="molecule type" value="Genomic_DNA"/>
</dbReference>
<accession>A0ABD1UVD9</accession>
<dbReference type="FunFam" id="3.80.10.10:FF:000041">
    <property type="entry name" value="LRR receptor-like serine/threonine-protein kinase ERECTA"/>
    <property type="match status" value="1"/>
</dbReference>
<evidence type="ECO:0000256" key="3">
    <source>
        <dbReference type="ARBA" id="ARBA00022729"/>
    </source>
</evidence>
<proteinExistence type="predicted"/>
<keyword evidence="10" id="KW-1185">Reference proteome</keyword>
<dbReference type="Pfam" id="PF13516">
    <property type="entry name" value="LRR_6"/>
    <property type="match status" value="1"/>
</dbReference>
<dbReference type="InterPro" id="IPR055414">
    <property type="entry name" value="LRR_R13L4/SHOC2-like"/>
</dbReference>
<keyword evidence="2" id="KW-0433">Leucine-rich repeat</keyword>
<dbReference type="Pfam" id="PF00560">
    <property type="entry name" value="LRR_1"/>
    <property type="match status" value="1"/>
</dbReference>
<protein>
    <submittedName>
        <fullName evidence="9">Leucine-rich repeat receptor-like protein kinase</fullName>
    </submittedName>
</protein>
<dbReference type="InterPro" id="IPR032675">
    <property type="entry name" value="LRR_dom_sf"/>
</dbReference>
<dbReference type="InterPro" id="IPR011009">
    <property type="entry name" value="Kinase-like_dom_sf"/>
</dbReference>
<evidence type="ECO:0000256" key="5">
    <source>
        <dbReference type="ARBA" id="ARBA00023136"/>
    </source>
</evidence>
<keyword evidence="5" id="KW-0472">Membrane</keyword>
<dbReference type="AlphaFoldDB" id="A0ABD1UVD9"/>
<dbReference type="SUPFAM" id="SSF56112">
    <property type="entry name" value="Protein kinase-like (PK-like)"/>
    <property type="match status" value="1"/>
</dbReference>
<comment type="subcellular location">
    <subcellularLocation>
        <location evidence="1">Membrane</location>
        <topology evidence="1">Single-pass type I membrane protein</topology>
    </subcellularLocation>
</comment>
<keyword evidence="7" id="KW-0325">Glycoprotein</keyword>
<dbReference type="InterPro" id="IPR051716">
    <property type="entry name" value="Plant_RL_S/T_kinase"/>
</dbReference>
<dbReference type="InterPro" id="IPR001611">
    <property type="entry name" value="Leu-rich_rpt"/>
</dbReference>
<evidence type="ECO:0000256" key="2">
    <source>
        <dbReference type="ARBA" id="ARBA00022614"/>
    </source>
</evidence>
<evidence type="ECO:0000256" key="7">
    <source>
        <dbReference type="ARBA" id="ARBA00023180"/>
    </source>
</evidence>
<sequence length="262" mass="28402">MLELLDLSGNKFHGEIPPSLLQCHALQTLVIFGNEFSRSIPYEIGILSTLQYLDLSDNDFTELNIGINSLHGQIPESIFNLSMLQALGFANNSISGNLPSSIANGLLDLEVLYIGGNRLSGEIPRCISNFSKLTVLDLTENSFSGRVPMNLGNLQNLQVLRFSGNQLTNDPSMLELDFLSSLKNCGQLKEDMVAHVVYFGIAKLFTKDQIISLTKTLGTIGYMAPGQIDACRHGTSCAGQATGPSKVYCAGNPLVTAQKFKP</sequence>
<dbReference type="GO" id="GO:0016020">
    <property type="term" value="C:membrane"/>
    <property type="evidence" value="ECO:0007669"/>
    <property type="project" value="UniProtKB-SubCell"/>
</dbReference>
<dbReference type="PANTHER" id="PTHR48053:SF164">
    <property type="entry name" value="LEUCINE-RICH REPEAT-CONTAINING N-TERMINAL PLANT-TYPE DOMAIN-CONTAINING PROTEIN"/>
    <property type="match status" value="1"/>
</dbReference>
<evidence type="ECO:0000313" key="9">
    <source>
        <dbReference type="EMBL" id="KAL2529029.1"/>
    </source>
</evidence>
<dbReference type="SUPFAM" id="SSF52058">
    <property type="entry name" value="L domain-like"/>
    <property type="match status" value="1"/>
</dbReference>
<dbReference type="Pfam" id="PF23598">
    <property type="entry name" value="LRR_14"/>
    <property type="match status" value="1"/>
</dbReference>
<organism evidence="9 10">
    <name type="scientific">Forsythia ovata</name>
    <dbReference type="NCBI Taxonomy" id="205694"/>
    <lineage>
        <taxon>Eukaryota</taxon>
        <taxon>Viridiplantae</taxon>
        <taxon>Streptophyta</taxon>
        <taxon>Embryophyta</taxon>
        <taxon>Tracheophyta</taxon>
        <taxon>Spermatophyta</taxon>
        <taxon>Magnoliopsida</taxon>
        <taxon>eudicotyledons</taxon>
        <taxon>Gunneridae</taxon>
        <taxon>Pentapetalae</taxon>
        <taxon>asterids</taxon>
        <taxon>lamiids</taxon>
        <taxon>Lamiales</taxon>
        <taxon>Oleaceae</taxon>
        <taxon>Forsythieae</taxon>
        <taxon>Forsythia</taxon>
    </lineage>
</organism>
<evidence type="ECO:0000256" key="1">
    <source>
        <dbReference type="ARBA" id="ARBA00004479"/>
    </source>
</evidence>
<keyword evidence="3" id="KW-0732">Signal</keyword>
<dbReference type="PANTHER" id="PTHR48053">
    <property type="entry name" value="LEUCINE RICH REPEAT FAMILY PROTEIN, EXPRESSED"/>
    <property type="match status" value="1"/>
</dbReference>
<keyword evidence="6" id="KW-0675">Receptor</keyword>
<name>A0ABD1UVD9_9LAMI</name>
<dbReference type="Gene3D" id="3.80.10.10">
    <property type="entry name" value="Ribonuclease Inhibitor"/>
    <property type="match status" value="2"/>
</dbReference>
<evidence type="ECO:0000313" key="10">
    <source>
        <dbReference type="Proteomes" id="UP001604277"/>
    </source>
</evidence>
<reference evidence="10" key="1">
    <citation type="submission" date="2024-07" db="EMBL/GenBank/DDBJ databases">
        <title>Two chromosome-level genome assemblies of Korean endemic species Abeliophyllum distichum and Forsythia ovata (Oleaceae).</title>
        <authorList>
            <person name="Jang H."/>
        </authorList>
    </citation>
    <scope>NUCLEOTIDE SEQUENCE [LARGE SCALE GENOMIC DNA]</scope>
</reference>
<evidence type="ECO:0000256" key="4">
    <source>
        <dbReference type="ARBA" id="ARBA00022737"/>
    </source>
</evidence>
<evidence type="ECO:0000259" key="8">
    <source>
        <dbReference type="Pfam" id="PF23598"/>
    </source>
</evidence>
<feature type="domain" description="Disease resistance R13L4/SHOC-2-like LRR" evidence="8">
    <location>
        <begin position="72"/>
        <end position="189"/>
    </location>
</feature>